<evidence type="ECO:0000313" key="9">
    <source>
        <dbReference type="Proteomes" id="UP000288716"/>
    </source>
</evidence>
<keyword evidence="5" id="KW-1053">Target membrane</keyword>
<dbReference type="GO" id="GO:0044231">
    <property type="term" value="C:host cell presynaptic membrane"/>
    <property type="evidence" value="ECO:0007669"/>
    <property type="project" value="UniProtKB-KW"/>
</dbReference>
<dbReference type="PROSITE" id="PS50297">
    <property type="entry name" value="ANK_REP_REGION"/>
    <property type="match status" value="1"/>
</dbReference>
<organism evidence="8 9">
    <name type="scientific">Leptotrombidium deliense</name>
    <dbReference type="NCBI Taxonomy" id="299467"/>
    <lineage>
        <taxon>Eukaryota</taxon>
        <taxon>Metazoa</taxon>
        <taxon>Ecdysozoa</taxon>
        <taxon>Arthropoda</taxon>
        <taxon>Chelicerata</taxon>
        <taxon>Arachnida</taxon>
        <taxon>Acari</taxon>
        <taxon>Acariformes</taxon>
        <taxon>Trombidiformes</taxon>
        <taxon>Prostigmata</taxon>
        <taxon>Anystina</taxon>
        <taxon>Parasitengona</taxon>
        <taxon>Trombiculoidea</taxon>
        <taxon>Trombiculidae</taxon>
        <taxon>Leptotrombidium</taxon>
    </lineage>
</organism>
<dbReference type="Gene3D" id="1.25.40.20">
    <property type="entry name" value="Ankyrin repeat-containing domain"/>
    <property type="match status" value="1"/>
</dbReference>
<reference evidence="8 9" key="1">
    <citation type="journal article" date="2018" name="Gigascience">
        <title>Genomes of trombidid mites reveal novel predicted allergens and laterally-transferred genes associated with secondary metabolism.</title>
        <authorList>
            <person name="Dong X."/>
            <person name="Chaisiri K."/>
            <person name="Xia D."/>
            <person name="Armstrong S.D."/>
            <person name="Fang Y."/>
            <person name="Donnelly M.J."/>
            <person name="Kadowaki T."/>
            <person name="McGarry J.W."/>
            <person name="Darby A.C."/>
            <person name="Makepeace B.L."/>
        </authorList>
    </citation>
    <scope>NUCLEOTIDE SEQUENCE [LARGE SCALE GENOMIC DNA]</scope>
    <source>
        <strain evidence="8">UoL-UT</strain>
    </source>
</reference>
<comment type="subcellular location">
    <subcellularLocation>
        <location evidence="1">Target cell membrane</location>
    </subcellularLocation>
</comment>
<dbReference type="SMART" id="SM00248">
    <property type="entry name" value="ANK"/>
    <property type="match status" value="2"/>
</dbReference>
<comment type="caution">
    <text evidence="8">The sequence shown here is derived from an EMBL/GenBank/DDBJ whole genome shotgun (WGS) entry which is preliminary data.</text>
</comment>
<accession>A0A443S423</accession>
<dbReference type="InterPro" id="IPR002110">
    <property type="entry name" value="Ankyrin_rpt"/>
</dbReference>
<proteinExistence type="predicted"/>
<dbReference type="GO" id="GO:0044218">
    <property type="term" value="C:other organism cell membrane"/>
    <property type="evidence" value="ECO:0007669"/>
    <property type="project" value="UniProtKB-KW"/>
</dbReference>
<keyword evidence="3" id="KW-1052">Target cell membrane</keyword>
<dbReference type="AlphaFoldDB" id="A0A443S423"/>
<name>A0A443S423_9ACAR</name>
<dbReference type="VEuPathDB" id="VectorBase:LDEU009742"/>
<keyword evidence="9" id="KW-1185">Reference proteome</keyword>
<dbReference type="Pfam" id="PF12796">
    <property type="entry name" value="Ank_2"/>
    <property type="match status" value="1"/>
</dbReference>
<evidence type="ECO:0000256" key="1">
    <source>
        <dbReference type="ARBA" id="ARBA00004175"/>
    </source>
</evidence>
<keyword evidence="4" id="KW-0638">Presynaptic neurotoxin</keyword>
<evidence type="ECO:0000256" key="4">
    <source>
        <dbReference type="ARBA" id="ARBA00023028"/>
    </source>
</evidence>
<evidence type="ECO:0000256" key="6">
    <source>
        <dbReference type="PROSITE-ProRule" id="PRU00023"/>
    </source>
</evidence>
<feature type="repeat" description="ANK" evidence="6">
    <location>
        <begin position="50"/>
        <end position="82"/>
    </location>
</feature>
<evidence type="ECO:0000256" key="2">
    <source>
        <dbReference type="ARBA" id="ARBA00022483"/>
    </source>
</evidence>
<keyword evidence="5" id="KW-0472">Membrane</keyword>
<keyword evidence="4" id="KW-0800">Toxin</keyword>
<keyword evidence="4" id="KW-0528">Neurotoxin</keyword>
<feature type="region of interest" description="Disordered" evidence="7">
    <location>
        <begin position="199"/>
        <end position="239"/>
    </location>
</feature>
<dbReference type="GO" id="GO:0006887">
    <property type="term" value="P:exocytosis"/>
    <property type="evidence" value="ECO:0007669"/>
    <property type="project" value="UniProtKB-KW"/>
</dbReference>
<dbReference type="Proteomes" id="UP000288716">
    <property type="component" value="Unassembled WGS sequence"/>
</dbReference>
<keyword evidence="2" id="KW-0268">Exocytosis</keyword>
<evidence type="ECO:0000313" key="8">
    <source>
        <dbReference type="EMBL" id="RWS22298.1"/>
    </source>
</evidence>
<dbReference type="OrthoDB" id="2384350at2759"/>
<keyword evidence="6" id="KW-0040">ANK repeat</keyword>
<dbReference type="PROSITE" id="PS50088">
    <property type="entry name" value="ANK_REPEAT"/>
    <property type="match status" value="1"/>
</dbReference>
<dbReference type="SUPFAM" id="SSF48403">
    <property type="entry name" value="Ankyrin repeat"/>
    <property type="match status" value="1"/>
</dbReference>
<sequence>MCEQSINADVNVFHKLIVANEKQSIHSAALSGDKETVINLFADINDKSNCERTALHLAVRNKQYEIIELLVLNGADCCSFNEYCETPFQYAFQEFLLCCGETVRGCVSECKASRLLANCPVLECIYYSLPDKVPKCAHIAVAIFMVTHGNAFVSFTNMQNTFWHLIKLFGDPVTLIINHLAMEDANKFTSVEQRLEKTMQKRNNDSCDMSDFKPNHSCLEKRNPTNEASCDKPEFHDND</sequence>
<protein>
    <submittedName>
        <fullName evidence="8">Ankyrin repeat protein-like protein</fullName>
    </submittedName>
</protein>
<dbReference type="InterPro" id="IPR036770">
    <property type="entry name" value="Ankyrin_rpt-contain_sf"/>
</dbReference>
<dbReference type="STRING" id="299467.A0A443S423"/>
<evidence type="ECO:0000256" key="3">
    <source>
        <dbReference type="ARBA" id="ARBA00022537"/>
    </source>
</evidence>
<dbReference type="EMBL" id="NCKV01009207">
    <property type="protein sequence ID" value="RWS22298.1"/>
    <property type="molecule type" value="Genomic_DNA"/>
</dbReference>
<evidence type="ECO:0000256" key="7">
    <source>
        <dbReference type="SAM" id="MobiDB-lite"/>
    </source>
</evidence>
<feature type="non-terminal residue" evidence="8">
    <location>
        <position position="239"/>
    </location>
</feature>
<gene>
    <name evidence="8" type="ORF">B4U80_13580</name>
</gene>
<evidence type="ECO:0000256" key="5">
    <source>
        <dbReference type="ARBA" id="ARBA00023298"/>
    </source>
</evidence>